<keyword evidence="3 5" id="KW-1133">Transmembrane helix</keyword>
<dbReference type="InterPro" id="IPR052952">
    <property type="entry name" value="MFS-Transporter"/>
</dbReference>
<evidence type="ECO:0000256" key="4">
    <source>
        <dbReference type="ARBA" id="ARBA00023136"/>
    </source>
</evidence>
<feature type="transmembrane region" description="Helical" evidence="5">
    <location>
        <begin position="267"/>
        <end position="288"/>
    </location>
</feature>
<evidence type="ECO:0000259" key="6">
    <source>
        <dbReference type="PROSITE" id="PS50850"/>
    </source>
</evidence>
<feature type="transmembrane region" description="Helical" evidence="5">
    <location>
        <begin position="391"/>
        <end position="409"/>
    </location>
</feature>
<feature type="transmembrane region" description="Helical" evidence="5">
    <location>
        <begin position="242"/>
        <end position="261"/>
    </location>
</feature>
<reference evidence="7 8" key="1">
    <citation type="submission" date="2016-06" db="EMBL/GenBank/DDBJ databases">
        <title>Complete genome sequence of a saline-alkali tolerant type strain Dietzia timorensis ID05-A0528T.</title>
        <authorList>
            <person name="Wu X."/>
        </authorList>
    </citation>
    <scope>NUCLEOTIDE SEQUENCE [LARGE SCALE GENOMIC DNA]</scope>
    <source>
        <strain evidence="7 8">ID05-A0528</strain>
    </source>
</reference>
<protein>
    <submittedName>
        <fullName evidence="7">Putative MFS-type transporter</fullName>
    </submittedName>
</protein>
<dbReference type="SUPFAM" id="SSF103473">
    <property type="entry name" value="MFS general substrate transporter"/>
    <property type="match status" value="1"/>
</dbReference>
<dbReference type="Gene3D" id="1.20.1250.20">
    <property type="entry name" value="MFS general substrate transporter like domains"/>
    <property type="match status" value="2"/>
</dbReference>
<keyword evidence="4 5" id="KW-0472">Membrane</keyword>
<feature type="transmembrane region" description="Helical" evidence="5">
    <location>
        <begin position="328"/>
        <end position="352"/>
    </location>
</feature>
<proteinExistence type="predicted"/>
<feature type="transmembrane region" description="Helical" evidence="5">
    <location>
        <begin position="91"/>
        <end position="109"/>
    </location>
</feature>
<feature type="domain" description="Major facilitator superfamily (MFS) profile" evidence="6">
    <location>
        <begin position="24"/>
        <end position="413"/>
    </location>
</feature>
<feature type="transmembrane region" description="Helical" evidence="5">
    <location>
        <begin position="25"/>
        <end position="49"/>
    </location>
</feature>
<dbReference type="GO" id="GO:0022857">
    <property type="term" value="F:transmembrane transporter activity"/>
    <property type="evidence" value="ECO:0007669"/>
    <property type="project" value="InterPro"/>
</dbReference>
<feature type="transmembrane region" description="Helical" evidence="5">
    <location>
        <begin position="188"/>
        <end position="208"/>
    </location>
</feature>
<dbReference type="InterPro" id="IPR036259">
    <property type="entry name" value="MFS_trans_sf"/>
</dbReference>
<dbReference type="PANTHER" id="PTHR23527:SF1">
    <property type="entry name" value="BLL3282 PROTEIN"/>
    <property type="match status" value="1"/>
</dbReference>
<feature type="transmembrane region" description="Helical" evidence="5">
    <location>
        <begin position="300"/>
        <end position="322"/>
    </location>
</feature>
<name>A0A173LQS3_9ACTN</name>
<dbReference type="PROSITE" id="PS50850">
    <property type="entry name" value="MFS"/>
    <property type="match status" value="1"/>
</dbReference>
<dbReference type="AlphaFoldDB" id="A0A173LQS3"/>
<comment type="subcellular location">
    <subcellularLocation>
        <location evidence="1">Cell membrane</location>
        <topology evidence="1">Multi-pass membrane protein</topology>
    </subcellularLocation>
</comment>
<dbReference type="STRING" id="499555.BJL86_3340"/>
<dbReference type="Proteomes" id="UP000186104">
    <property type="component" value="Chromosome"/>
</dbReference>
<dbReference type="KEGG" id="dtm:BJL86_3340"/>
<evidence type="ECO:0000313" key="7">
    <source>
        <dbReference type="EMBL" id="ANI94099.1"/>
    </source>
</evidence>
<keyword evidence="2 5" id="KW-0812">Transmembrane</keyword>
<dbReference type="GO" id="GO:0005886">
    <property type="term" value="C:plasma membrane"/>
    <property type="evidence" value="ECO:0007669"/>
    <property type="project" value="UniProtKB-SubCell"/>
</dbReference>
<gene>
    <name evidence="7" type="ORF">BJL86_3340</name>
</gene>
<evidence type="ECO:0000256" key="2">
    <source>
        <dbReference type="ARBA" id="ARBA00022692"/>
    </source>
</evidence>
<dbReference type="Pfam" id="PF07690">
    <property type="entry name" value="MFS_1"/>
    <property type="match status" value="1"/>
</dbReference>
<organism evidence="7 8">
    <name type="scientific">Dietzia timorensis</name>
    <dbReference type="NCBI Taxonomy" id="499555"/>
    <lineage>
        <taxon>Bacteria</taxon>
        <taxon>Bacillati</taxon>
        <taxon>Actinomycetota</taxon>
        <taxon>Actinomycetes</taxon>
        <taxon>Mycobacteriales</taxon>
        <taxon>Dietziaceae</taxon>
        <taxon>Dietzia</taxon>
    </lineage>
</organism>
<evidence type="ECO:0000313" key="8">
    <source>
        <dbReference type="Proteomes" id="UP000186104"/>
    </source>
</evidence>
<keyword evidence="8" id="KW-1185">Reference proteome</keyword>
<accession>A0A173LQS3</accession>
<feature type="transmembrane region" description="Helical" evidence="5">
    <location>
        <begin position="164"/>
        <end position="182"/>
    </location>
</feature>
<evidence type="ECO:0000256" key="5">
    <source>
        <dbReference type="SAM" id="Phobius"/>
    </source>
</evidence>
<feature type="transmembrane region" description="Helical" evidence="5">
    <location>
        <begin position="364"/>
        <end position="385"/>
    </location>
</feature>
<evidence type="ECO:0000256" key="3">
    <source>
        <dbReference type="ARBA" id="ARBA00022989"/>
    </source>
</evidence>
<evidence type="ECO:0000256" key="1">
    <source>
        <dbReference type="ARBA" id="ARBA00004651"/>
    </source>
</evidence>
<feature type="transmembrane region" description="Helical" evidence="5">
    <location>
        <begin position="121"/>
        <end position="143"/>
    </location>
</feature>
<sequence length="428" mass="43246">MDDGGDSRTRAPGARPRRDVTAWHWAVLAISTLAASATSAFVVGVAFLIPHLHAAGVSLTAAGVLVAMPNVGVACALVAWGSLVDAKGERLALTSGAALTALAIGASMWTAAAGGTQTAGLVWLGVLFTLGGAASAAANSASGRVVVGWFPPQRRGLAMGIRQMSQPAGVAVAAMTMPWIAGGHGVSAALGVPMALAAASAVLSALVVKDPPRPDKSSSSAAVLGTSPYRVPYLWRIHATSVLLVLPQTLMQSWLLVWLVVGEGWNAVAAGTVVTVTQVLGGIGRIVVGGASDRLPHRNWLLRWVAMSAAVAFGALTAAEALGVPNSVAIAVAVIASVIAVADNGLAFTSVAEFAGPFWSGRALGVQNTMQFLAVSAATPLFAAVISGHGFVWAFALATLAGMAAIPLVPRRDERREDSAELLGAAGT</sequence>
<dbReference type="PANTHER" id="PTHR23527">
    <property type="entry name" value="BLL3282 PROTEIN"/>
    <property type="match status" value="1"/>
</dbReference>
<dbReference type="EMBL" id="CP015961">
    <property type="protein sequence ID" value="ANI94099.1"/>
    <property type="molecule type" value="Genomic_DNA"/>
</dbReference>
<dbReference type="InterPro" id="IPR011701">
    <property type="entry name" value="MFS"/>
</dbReference>
<dbReference type="InterPro" id="IPR020846">
    <property type="entry name" value="MFS_dom"/>
</dbReference>
<dbReference type="RefSeq" id="WP_083657662.1">
    <property type="nucleotide sequence ID" value="NZ_CP015961.1"/>
</dbReference>
<feature type="transmembrane region" description="Helical" evidence="5">
    <location>
        <begin position="55"/>
        <end position="79"/>
    </location>
</feature>
<dbReference type="OrthoDB" id="8628659at2"/>